<evidence type="ECO:0000256" key="3">
    <source>
        <dbReference type="ARBA" id="ARBA00022692"/>
    </source>
</evidence>
<dbReference type="PANTHER" id="PTHR21659:SF112">
    <property type="entry name" value="PROTEIN SNA2-RELATED"/>
    <property type="match status" value="1"/>
</dbReference>
<dbReference type="GO" id="GO:0000329">
    <property type="term" value="C:fungal-type vacuole membrane"/>
    <property type="evidence" value="ECO:0007669"/>
    <property type="project" value="EnsemblFungi"/>
</dbReference>
<evidence type="ECO:0000256" key="4">
    <source>
        <dbReference type="ARBA" id="ARBA00022989"/>
    </source>
</evidence>
<dbReference type="OrthoDB" id="2802411at2759"/>
<sequence length="85" mass="9473">MHARDWFLVFIAIFVPPLAVWVKRGICSKDFLINLILFLLGFFPGLIHALYVISCHPYETDGNQGLIGSSPPPRPPQSEGYGSMV</sequence>
<feature type="transmembrane region" description="Helical" evidence="7">
    <location>
        <begin position="6"/>
        <end position="22"/>
    </location>
</feature>
<dbReference type="GeneID" id="11497112"/>
<evidence type="ECO:0000256" key="2">
    <source>
        <dbReference type="ARBA" id="ARBA00009530"/>
    </source>
</evidence>
<feature type="transmembrane region" description="Helical" evidence="7">
    <location>
        <begin position="31"/>
        <end position="53"/>
    </location>
</feature>
<evidence type="ECO:0000256" key="1">
    <source>
        <dbReference type="ARBA" id="ARBA00004370"/>
    </source>
</evidence>
<evidence type="ECO:0000313" key="8">
    <source>
        <dbReference type="EMBL" id="CCD25775.1"/>
    </source>
</evidence>
<dbReference type="OMA" id="HALWVIS"/>
<proteinExistence type="inferred from homology"/>
<dbReference type="RefSeq" id="XP_003671018.1">
    <property type="nucleotide sequence ID" value="XM_003670970.1"/>
</dbReference>
<evidence type="ECO:0000256" key="7">
    <source>
        <dbReference type="SAM" id="Phobius"/>
    </source>
</evidence>
<gene>
    <name evidence="8" type="primary">NDAI0F04570</name>
    <name evidence="8" type="ordered locus">NDAI_0F04570</name>
</gene>
<dbReference type="KEGG" id="ndi:NDAI_0F04570"/>
<evidence type="ECO:0008006" key="10">
    <source>
        <dbReference type="Google" id="ProtNLM"/>
    </source>
</evidence>
<keyword evidence="3 7" id="KW-0812">Transmembrane</keyword>
<dbReference type="PROSITE" id="PS01309">
    <property type="entry name" value="UPF0057"/>
    <property type="match status" value="1"/>
</dbReference>
<feature type="region of interest" description="Disordered" evidence="6">
    <location>
        <begin position="64"/>
        <end position="85"/>
    </location>
</feature>
<evidence type="ECO:0000313" key="9">
    <source>
        <dbReference type="Proteomes" id="UP000000689"/>
    </source>
</evidence>
<keyword evidence="5 7" id="KW-0472">Membrane</keyword>
<dbReference type="EMBL" id="HE580272">
    <property type="protein sequence ID" value="CCD25775.1"/>
    <property type="molecule type" value="Genomic_DNA"/>
</dbReference>
<keyword evidence="9" id="KW-1185">Reference proteome</keyword>
<dbReference type="InterPro" id="IPR000612">
    <property type="entry name" value="PMP3"/>
</dbReference>
<dbReference type="AlphaFoldDB" id="G0WDB4"/>
<evidence type="ECO:0000256" key="6">
    <source>
        <dbReference type="SAM" id="MobiDB-lite"/>
    </source>
</evidence>
<protein>
    <recommendedName>
        <fullName evidence="10">Plasma membrane proteolipid 3</fullName>
    </recommendedName>
</protein>
<accession>G0WDB4</accession>
<name>G0WDB4_NAUDC</name>
<dbReference type="PANTHER" id="PTHR21659">
    <property type="entry name" value="HYDROPHOBIC PROTEIN RCI2 LOW TEMPERATURE AND SALT RESPONSIVE PROTEIN LTI6 -RELATED"/>
    <property type="match status" value="1"/>
</dbReference>
<evidence type="ECO:0000256" key="5">
    <source>
        <dbReference type="ARBA" id="ARBA00023136"/>
    </source>
</evidence>
<dbReference type="HOGENOM" id="CLU_107649_5_0_1"/>
<reference evidence="8 9" key="1">
    <citation type="journal article" date="2011" name="Proc. Natl. Acad. Sci. U.S.A.">
        <title>Evolutionary erosion of yeast sex chromosomes by mating-type switching accidents.</title>
        <authorList>
            <person name="Gordon J.L."/>
            <person name="Armisen D."/>
            <person name="Proux-Wera E."/>
            <person name="Oheigeartaigh S.S."/>
            <person name="Byrne K.P."/>
            <person name="Wolfe K.H."/>
        </authorList>
    </citation>
    <scope>NUCLEOTIDE SEQUENCE [LARGE SCALE GENOMIC DNA]</scope>
    <source>
        <strain evidence="9">ATCC 10597 / BCRC 20456 / CBS 421 / NBRC 0211 / NRRL Y-12639</strain>
    </source>
</reference>
<organism evidence="8 9">
    <name type="scientific">Naumovozyma dairenensis (strain ATCC 10597 / BCRC 20456 / CBS 421 / NBRC 0211 / NRRL Y-12639)</name>
    <name type="common">Saccharomyces dairenensis</name>
    <dbReference type="NCBI Taxonomy" id="1071378"/>
    <lineage>
        <taxon>Eukaryota</taxon>
        <taxon>Fungi</taxon>
        <taxon>Dikarya</taxon>
        <taxon>Ascomycota</taxon>
        <taxon>Saccharomycotina</taxon>
        <taxon>Saccharomycetes</taxon>
        <taxon>Saccharomycetales</taxon>
        <taxon>Saccharomycetaceae</taxon>
        <taxon>Naumovozyma</taxon>
    </lineage>
</organism>
<dbReference type="eggNOG" id="KOG1773">
    <property type="taxonomic scope" value="Eukaryota"/>
</dbReference>
<comment type="subcellular location">
    <subcellularLocation>
        <location evidence="1">Membrane</location>
    </subcellularLocation>
</comment>
<dbReference type="Proteomes" id="UP000000689">
    <property type="component" value="Chromosome 6"/>
</dbReference>
<dbReference type="Pfam" id="PF01679">
    <property type="entry name" value="Pmp3"/>
    <property type="match status" value="1"/>
</dbReference>
<comment type="similarity">
    <text evidence="2">Belongs to the UPF0057 (PMP3) family.</text>
</comment>
<keyword evidence="4 7" id="KW-1133">Transmembrane helix</keyword>